<dbReference type="CDD" id="cd00267">
    <property type="entry name" value="ABC_ATPase"/>
    <property type="match status" value="1"/>
</dbReference>
<dbReference type="InterPro" id="IPR027417">
    <property type="entry name" value="P-loop_NTPase"/>
</dbReference>
<dbReference type="Pfam" id="PF13175">
    <property type="entry name" value="AAA_15"/>
    <property type="match status" value="1"/>
</dbReference>
<evidence type="ECO:0000313" key="4">
    <source>
        <dbReference type="Proteomes" id="UP000229976"/>
    </source>
</evidence>
<dbReference type="SUPFAM" id="SSF52540">
    <property type="entry name" value="P-loop containing nucleoside triphosphate hydrolases"/>
    <property type="match status" value="1"/>
</dbReference>
<evidence type="ECO:0000259" key="1">
    <source>
        <dbReference type="Pfam" id="PF13175"/>
    </source>
</evidence>
<dbReference type="AlphaFoldDB" id="A0A2G9YUT9"/>
<feature type="domain" description="Endonuclease GajA/Old nuclease/RecF-like AAA" evidence="1">
    <location>
        <begin position="1"/>
        <end position="381"/>
    </location>
</feature>
<organism evidence="3 4">
    <name type="scientific">Candidatus Nealsonbacteria bacterium CG23_combo_of_CG06-09_8_20_14_all_39_17</name>
    <dbReference type="NCBI Taxonomy" id="1974722"/>
    <lineage>
        <taxon>Bacteria</taxon>
        <taxon>Candidatus Nealsoniibacteriota</taxon>
    </lineage>
</organism>
<sequence length="623" mass="72913">MKLTNITIKNYRSISELPINIEEIVGKSCLILLGINEVGKSNILKGISLADTAEKIDYKLDCNKQAQDINESILITYGLKTENDEINGLLTKAKLPSDLIEKIKIKKIERKVEISSDSTEKSDYYHIYVEDIKDFDNFIFDKTTKEIKKIIDIYQREEQISKENIKTLIGENFDLLDGEMVRGLLEDVADDYFEEIRPEVIFWKSSKKYLMNESINLNEFKEDLTKSIPLRNIFRLSGINDDQVKNRIDLIATDEDKRAELEEVLTENVTKYINKIWKEHKINIKVRIEENLFCKVKVEDKENTKPKYRMDQRSDGFKQFVSILLNLSAENDTDVLRNKVILLDEPEVHLHPSGIKYLRDELLKIANNNVVLIATHSIFMVDKKNIERHCSIWKDENSTTQLEKIDKDNPLQEEVIYESLGTSIYEIIKENVIVFEGKSDKDYFDFFTKKFNKELDPLNFYSIAATGVEKIPNYIKFLKDSLVKGYAVVDSDQEGKNTKKQIIDTEKEFENKIFEINDIKDLSFKATLEDLLPNEKMMSYFKQKYEFGFSPDENKSIVEQMKKILQLNKKYTNDDEFKKFKLEMHQYLMGDLSKKISTKENIKSLYPKYFHFVLALHDKLKGV</sequence>
<dbReference type="Gene3D" id="3.40.50.300">
    <property type="entry name" value="P-loop containing nucleotide triphosphate hydrolases"/>
    <property type="match status" value="2"/>
</dbReference>
<accession>A0A2G9YUT9</accession>
<feature type="domain" description="OLD protein-like TOPRIM" evidence="2">
    <location>
        <begin position="431"/>
        <end position="492"/>
    </location>
</feature>
<dbReference type="Pfam" id="PF20469">
    <property type="entry name" value="OLD-like_TOPRIM"/>
    <property type="match status" value="1"/>
</dbReference>
<proteinExistence type="predicted"/>
<protein>
    <submittedName>
        <fullName evidence="3">Uncharacterized protein</fullName>
    </submittedName>
</protein>
<dbReference type="PANTHER" id="PTHR43581">
    <property type="entry name" value="ATP/GTP PHOSPHATASE"/>
    <property type="match status" value="1"/>
</dbReference>
<dbReference type="EMBL" id="PCRO01000011">
    <property type="protein sequence ID" value="PIP23024.1"/>
    <property type="molecule type" value="Genomic_DNA"/>
</dbReference>
<gene>
    <name evidence="3" type="ORF">COX37_00830</name>
</gene>
<dbReference type="Proteomes" id="UP000229976">
    <property type="component" value="Unassembled WGS sequence"/>
</dbReference>
<dbReference type="InterPro" id="IPR041685">
    <property type="entry name" value="AAA_GajA/Old/RecF-like"/>
</dbReference>
<dbReference type="PANTHER" id="PTHR43581:SF2">
    <property type="entry name" value="EXCINUCLEASE ATPASE SUBUNIT"/>
    <property type="match status" value="1"/>
</dbReference>
<dbReference type="InterPro" id="IPR034139">
    <property type="entry name" value="TOPRIM_OLD"/>
</dbReference>
<dbReference type="InterPro" id="IPR051396">
    <property type="entry name" value="Bact_Antivir_Def_Nuclease"/>
</dbReference>
<comment type="caution">
    <text evidence="3">The sequence shown here is derived from an EMBL/GenBank/DDBJ whole genome shotgun (WGS) entry which is preliminary data.</text>
</comment>
<reference evidence="3 4" key="1">
    <citation type="submission" date="2017-09" db="EMBL/GenBank/DDBJ databases">
        <title>Depth-based differentiation of microbial function through sediment-hosted aquifers and enrichment of novel symbionts in the deep terrestrial subsurface.</title>
        <authorList>
            <person name="Probst A.J."/>
            <person name="Ladd B."/>
            <person name="Jarett J.K."/>
            <person name="Geller-Mcgrath D.E."/>
            <person name="Sieber C.M."/>
            <person name="Emerson J.B."/>
            <person name="Anantharaman K."/>
            <person name="Thomas B.C."/>
            <person name="Malmstrom R."/>
            <person name="Stieglmeier M."/>
            <person name="Klingl A."/>
            <person name="Woyke T."/>
            <person name="Ryan C.M."/>
            <person name="Banfield J.F."/>
        </authorList>
    </citation>
    <scope>NUCLEOTIDE SEQUENCE [LARGE SCALE GENOMIC DNA]</scope>
    <source>
        <strain evidence="3">CG23_combo_of_CG06-09_8_20_14_all_39_17</strain>
    </source>
</reference>
<name>A0A2G9YUT9_9BACT</name>
<evidence type="ECO:0000259" key="2">
    <source>
        <dbReference type="Pfam" id="PF20469"/>
    </source>
</evidence>
<evidence type="ECO:0000313" key="3">
    <source>
        <dbReference type="EMBL" id="PIP23024.1"/>
    </source>
</evidence>